<evidence type="ECO:0000256" key="3">
    <source>
        <dbReference type="ARBA" id="ARBA00022692"/>
    </source>
</evidence>
<feature type="transmembrane region" description="Helical" evidence="6">
    <location>
        <begin position="274"/>
        <end position="294"/>
    </location>
</feature>
<dbReference type="Proteomes" id="UP000188613">
    <property type="component" value="Unassembled WGS sequence"/>
</dbReference>
<feature type="transmembrane region" description="Helical" evidence="6">
    <location>
        <begin position="12"/>
        <end position="34"/>
    </location>
</feature>
<dbReference type="InterPro" id="IPR020846">
    <property type="entry name" value="MFS_dom"/>
</dbReference>
<dbReference type="AlphaFoldDB" id="A0A1V2A5J0"/>
<keyword evidence="5 6" id="KW-0472">Membrane</keyword>
<feature type="transmembrane region" description="Helical" evidence="6">
    <location>
        <begin position="78"/>
        <end position="97"/>
    </location>
</feature>
<feature type="transmembrane region" description="Helical" evidence="6">
    <location>
        <begin position="369"/>
        <end position="387"/>
    </location>
</feature>
<evidence type="ECO:0000256" key="2">
    <source>
        <dbReference type="ARBA" id="ARBA00022448"/>
    </source>
</evidence>
<evidence type="ECO:0000259" key="7">
    <source>
        <dbReference type="PROSITE" id="PS50850"/>
    </source>
</evidence>
<evidence type="ECO:0000313" key="9">
    <source>
        <dbReference type="Proteomes" id="UP000188613"/>
    </source>
</evidence>
<evidence type="ECO:0000256" key="5">
    <source>
        <dbReference type="ARBA" id="ARBA00023136"/>
    </source>
</evidence>
<dbReference type="PANTHER" id="PTHR23526:SF4">
    <property type="entry name" value="INTEGRAL MEMBRANE TRANSPORT PROTEIN"/>
    <property type="match status" value="1"/>
</dbReference>
<keyword evidence="3 6" id="KW-0812">Transmembrane</keyword>
<dbReference type="InterPro" id="IPR005829">
    <property type="entry name" value="Sugar_transporter_CS"/>
</dbReference>
<dbReference type="PROSITE" id="PS50850">
    <property type="entry name" value="MFS"/>
    <property type="match status" value="1"/>
</dbReference>
<dbReference type="PANTHER" id="PTHR23526">
    <property type="entry name" value="INTEGRAL MEMBRANE TRANSPORT PROTEIN-RELATED"/>
    <property type="match status" value="1"/>
</dbReference>
<evidence type="ECO:0000313" key="8">
    <source>
        <dbReference type="EMBL" id="OMP66258.1"/>
    </source>
</evidence>
<evidence type="ECO:0000256" key="6">
    <source>
        <dbReference type="SAM" id="Phobius"/>
    </source>
</evidence>
<feature type="transmembrane region" description="Helical" evidence="6">
    <location>
        <begin position="209"/>
        <end position="228"/>
    </location>
</feature>
<dbReference type="GO" id="GO:0022857">
    <property type="term" value="F:transmembrane transporter activity"/>
    <property type="evidence" value="ECO:0007669"/>
    <property type="project" value="InterPro"/>
</dbReference>
<reference evidence="8 9" key="1">
    <citation type="submission" date="2016-12" db="EMBL/GenBank/DDBJ databases">
        <title>Domibacillus sp. SAB 38T whole genome sequencing.</title>
        <authorList>
            <person name="Verma A."/>
            <person name="Ojha A.K."/>
            <person name="Krishnamurthi S."/>
        </authorList>
    </citation>
    <scope>NUCLEOTIDE SEQUENCE [LARGE SCALE GENOMIC DNA]</scope>
    <source>
        <strain evidence="8 9">SAB 38</strain>
    </source>
</reference>
<protein>
    <recommendedName>
        <fullName evidence="7">Major facilitator superfamily (MFS) profile domain-containing protein</fullName>
    </recommendedName>
</protein>
<accession>A0A1V2A5J0</accession>
<feature type="transmembrane region" description="Helical" evidence="6">
    <location>
        <begin position="162"/>
        <end position="181"/>
    </location>
</feature>
<gene>
    <name evidence="8" type="ORF">BTO28_13255</name>
</gene>
<name>A0A1V2A5J0_9BACI</name>
<evidence type="ECO:0000256" key="1">
    <source>
        <dbReference type="ARBA" id="ARBA00004651"/>
    </source>
</evidence>
<proteinExistence type="predicted"/>
<sequence length="404" mass="44876">MLLKKLSKSDNMWLYILLSGLFYWLAHSLTRPIIALYAQSLDISEVNIGFVVGIYAVLPFFLAIPGGGIADAIGRVKVLRIGALLMFISGLLYMSAFNIYLLIIAQIVAGIGQMTVWLVIQVLVTAGKQNQPQRIASFSVYNAVGQTIGPLIGGFLSEKYNMTLSFGVYTFISFLLILMVYQLKETKLYNLSDKKINIKKMYANSGRLLKNKGVVAALLCTFIVLYIIDVRMTFLPIYLQEINFSPFKIGILISIGAFSAFLVKPIYPALIEKLGYKVLLAVTFISSLSLLFVTPFLTHYFGFVLLILFSGVALGINQPLSLSLISENTDENERGIAVGLRLMSNRLAQLIDPLLFGIVTLYISIKAAFLLTGVLLFILSLLTVVFLETEKRKEKKVNFQKTAL</sequence>
<feature type="transmembrane region" description="Helical" evidence="6">
    <location>
        <begin position="46"/>
        <end position="66"/>
    </location>
</feature>
<comment type="subcellular location">
    <subcellularLocation>
        <location evidence="1">Cell membrane</location>
        <topology evidence="1">Multi-pass membrane protein</topology>
    </subcellularLocation>
</comment>
<dbReference type="OrthoDB" id="9793283at2"/>
<dbReference type="GO" id="GO:0005886">
    <property type="term" value="C:plasma membrane"/>
    <property type="evidence" value="ECO:0007669"/>
    <property type="project" value="UniProtKB-SubCell"/>
</dbReference>
<dbReference type="Pfam" id="PF07690">
    <property type="entry name" value="MFS_1"/>
    <property type="match status" value="1"/>
</dbReference>
<feature type="transmembrane region" description="Helical" evidence="6">
    <location>
        <begin position="138"/>
        <end position="156"/>
    </location>
</feature>
<feature type="transmembrane region" description="Helical" evidence="6">
    <location>
        <begin position="248"/>
        <end position="267"/>
    </location>
</feature>
<dbReference type="InterPro" id="IPR052528">
    <property type="entry name" value="Sugar_transport-like"/>
</dbReference>
<dbReference type="Gene3D" id="1.20.1250.20">
    <property type="entry name" value="MFS general substrate transporter like domains"/>
    <property type="match status" value="2"/>
</dbReference>
<dbReference type="InterPro" id="IPR011701">
    <property type="entry name" value="MFS"/>
</dbReference>
<dbReference type="InterPro" id="IPR036259">
    <property type="entry name" value="MFS_trans_sf"/>
</dbReference>
<dbReference type="RefSeq" id="WP_076767034.1">
    <property type="nucleotide sequence ID" value="NZ_MSFI01000022.1"/>
</dbReference>
<evidence type="ECO:0000256" key="4">
    <source>
        <dbReference type="ARBA" id="ARBA00022989"/>
    </source>
</evidence>
<comment type="caution">
    <text evidence="8">The sequence shown here is derived from an EMBL/GenBank/DDBJ whole genome shotgun (WGS) entry which is preliminary data.</text>
</comment>
<keyword evidence="2" id="KW-0813">Transport</keyword>
<feature type="transmembrane region" description="Helical" evidence="6">
    <location>
        <begin position="300"/>
        <end position="325"/>
    </location>
</feature>
<feature type="transmembrane region" description="Helical" evidence="6">
    <location>
        <begin position="103"/>
        <end position="126"/>
    </location>
</feature>
<feature type="domain" description="Major facilitator superfamily (MFS) profile" evidence="7">
    <location>
        <begin position="12"/>
        <end position="391"/>
    </location>
</feature>
<keyword evidence="4 6" id="KW-1133">Transmembrane helix</keyword>
<feature type="transmembrane region" description="Helical" evidence="6">
    <location>
        <begin position="346"/>
        <end position="363"/>
    </location>
</feature>
<dbReference type="SUPFAM" id="SSF103473">
    <property type="entry name" value="MFS general substrate transporter"/>
    <property type="match status" value="1"/>
</dbReference>
<keyword evidence="9" id="KW-1185">Reference proteome</keyword>
<dbReference type="CDD" id="cd17325">
    <property type="entry name" value="MFS_MdtG_SLC18_like"/>
    <property type="match status" value="1"/>
</dbReference>
<dbReference type="PROSITE" id="PS00217">
    <property type="entry name" value="SUGAR_TRANSPORT_2"/>
    <property type="match status" value="1"/>
</dbReference>
<dbReference type="STRING" id="1714355.BTO28_13255"/>
<organism evidence="8 9">
    <name type="scientific">Domibacillus epiphyticus</name>
    <dbReference type="NCBI Taxonomy" id="1714355"/>
    <lineage>
        <taxon>Bacteria</taxon>
        <taxon>Bacillati</taxon>
        <taxon>Bacillota</taxon>
        <taxon>Bacilli</taxon>
        <taxon>Bacillales</taxon>
        <taxon>Bacillaceae</taxon>
        <taxon>Domibacillus</taxon>
    </lineage>
</organism>
<dbReference type="EMBL" id="MSFI01000022">
    <property type="protein sequence ID" value="OMP66258.1"/>
    <property type="molecule type" value="Genomic_DNA"/>
</dbReference>